<protein>
    <recommendedName>
        <fullName evidence="2">Histone deacetylase domain-containing protein</fullName>
    </recommendedName>
</protein>
<gene>
    <name evidence="1" type="ORF">METZ01_LOCUS59721</name>
</gene>
<name>A0A381SWS5_9ZZZZ</name>
<reference evidence="1" key="1">
    <citation type="submission" date="2018-05" db="EMBL/GenBank/DDBJ databases">
        <authorList>
            <person name="Lanie J.A."/>
            <person name="Ng W.-L."/>
            <person name="Kazmierczak K.M."/>
            <person name="Andrzejewski T.M."/>
            <person name="Davidsen T.M."/>
            <person name="Wayne K.J."/>
            <person name="Tettelin H."/>
            <person name="Glass J.I."/>
            <person name="Rusch D."/>
            <person name="Podicherti R."/>
            <person name="Tsui H.-C.T."/>
            <person name="Winkler M.E."/>
        </authorList>
    </citation>
    <scope>NUCLEOTIDE SEQUENCE</scope>
</reference>
<accession>A0A381SWS5</accession>
<dbReference type="AlphaFoldDB" id="A0A381SWS5"/>
<dbReference type="InterPro" id="IPR037138">
    <property type="entry name" value="His_deacetylse_dom_sf"/>
</dbReference>
<feature type="non-terminal residue" evidence="1">
    <location>
        <position position="1"/>
    </location>
</feature>
<dbReference type="EMBL" id="UINC01003500">
    <property type="protein sequence ID" value="SVA06867.1"/>
    <property type="molecule type" value="Genomic_DNA"/>
</dbReference>
<dbReference type="Gene3D" id="3.40.800.20">
    <property type="entry name" value="Histone deacetylase domain"/>
    <property type="match status" value="1"/>
</dbReference>
<dbReference type="InterPro" id="IPR023696">
    <property type="entry name" value="Ureohydrolase_dom_sf"/>
</dbReference>
<sequence>VIALGQDPYEDDPYEGLVITTTGLAIIAAEIARLKIPTLLVYEGGYLSSPLGDNLNSFFDGFENN</sequence>
<proteinExistence type="predicted"/>
<evidence type="ECO:0000313" key="1">
    <source>
        <dbReference type="EMBL" id="SVA06867.1"/>
    </source>
</evidence>
<organism evidence="1">
    <name type="scientific">marine metagenome</name>
    <dbReference type="NCBI Taxonomy" id="408172"/>
    <lineage>
        <taxon>unclassified sequences</taxon>
        <taxon>metagenomes</taxon>
        <taxon>ecological metagenomes</taxon>
    </lineage>
</organism>
<evidence type="ECO:0008006" key="2">
    <source>
        <dbReference type="Google" id="ProtNLM"/>
    </source>
</evidence>
<dbReference type="SUPFAM" id="SSF52768">
    <property type="entry name" value="Arginase/deacetylase"/>
    <property type="match status" value="1"/>
</dbReference>